<feature type="compositionally biased region" description="Basic and acidic residues" evidence="3">
    <location>
        <begin position="1294"/>
        <end position="1304"/>
    </location>
</feature>
<dbReference type="InterPro" id="IPR018247">
    <property type="entry name" value="EF_Hand_1_Ca_BS"/>
</dbReference>
<dbReference type="Gene3D" id="3.40.50.12660">
    <property type="match status" value="1"/>
</dbReference>
<dbReference type="Pfam" id="PF00656">
    <property type="entry name" value="Peptidase_C14"/>
    <property type="match status" value="1"/>
</dbReference>
<organism evidence="5 6">
    <name type="scientific">Durusdinium trenchii</name>
    <dbReference type="NCBI Taxonomy" id="1381693"/>
    <lineage>
        <taxon>Eukaryota</taxon>
        <taxon>Sar</taxon>
        <taxon>Alveolata</taxon>
        <taxon>Dinophyceae</taxon>
        <taxon>Suessiales</taxon>
        <taxon>Symbiodiniaceae</taxon>
        <taxon>Durusdinium</taxon>
    </lineage>
</organism>
<dbReference type="Proteomes" id="UP001642464">
    <property type="component" value="Unassembled WGS sequence"/>
</dbReference>
<dbReference type="InterPro" id="IPR011600">
    <property type="entry name" value="Pept_C14_caspase"/>
</dbReference>
<evidence type="ECO:0000256" key="3">
    <source>
        <dbReference type="SAM" id="MobiDB-lite"/>
    </source>
</evidence>
<evidence type="ECO:0000256" key="1">
    <source>
        <dbReference type="ARBA" id="ARBA00009005"/>
    </source>
</evidence>
<comment type="similarity">
    <text evidence="1">Belongs to the peptidase C14B family.</text>
</comment>
<dbReference type="PROSITE" id="PS50222">
    <property type="entry name" value="EF_HAND_2"/>
    <property type="match status" value="3"/>
</dbReference>
<evidence type="ECO:0000313" key="5">
    <source>
        <dbReference type="EMBL" id="CAK9089923.1"/>
    </source>
</evidence>
<dbReference type="PROSITE" id="PS00018">
    <property type="entry name" value="EF_HAND_1"/>
    <property type="match status" value="3"/>
</dbReference>
<dbReference type="PANTHER" id="PTHR48104:SF30">
    <property type="entry name" value="METACASPASE-1"/>
    <property type="match status" value="1"/>
</dbReference>
<dbReference type="CDD" id="cd00051">
    <property type="entry name" value="EFh"/>
    <property type="match status" value="1"/>
</dbReference>
<dbReference type="InterPro" id="IPR029052">
    <property type="entry name" value="Metallo-depent_PP-like"/>
</dbReference>
<evidence type="ECO:0000256" key="2">
    <source>
        <dbReference type="ARBA" id="ARBA00022837"/>
    </source>
</evidence>
<dbReference type="Gene3D" id="3.60.21.10">
    <property type="match status" value="1"/>
</dbReference>
<dbReference type="InterPro" id="IPR002048">
    <property type="entry name" value="EF_hand_dom"/>
</dbReference>
<dbReference type="SMART" id="SM00054">
    <property type="entry name" value="EFh"/>
    <property type="match status" value="4"/>
</dbReference>
<feature type="compositionally biased region" description="Pro residues" evidence="3">
    <location>
        <begin position="1343"/>
        <end position="1355"/>
    </location>
</feature>
<reference evidence="5 6" key="1">
    <citation type="submission" date="2024-02" db="EMBL/GenBank/DDBJ databases">
        <authorList>
            <person name="Chen Y."/>
            <person name="Shah S."/>
            <person name="Dougan E. K."/>
            <person name="Thang M."/>
            <person name="Chan C."/>
        </authorList>
    </citation>
    <scope>NUCLEOTIDE SEQUENCE [LARGE SCALE GENOMIC DNA]</scope>
</reference>
<protein>
    <submittedName>
        <fullName evidence="5">Metacaspase-1 (PfMCA1) [Cleaved into: Large subunit p20</fullName>
    </submittedName>
</protein>
<dbReference type="PANTHER" id="PTHR48104">
    <property type="entry name" value="METACASPASE-4"/>
    <property type="match status" value="1"/>
</dbReference>
<sequence>MHPLAPDLPLEIFVVHGGLPMDPIVTLQDINAIDRHDGRRHDVPIKHCALMGYPKGQKVVARKDGDRHFFIENPNCFTQFTHQGQTYSTDTHTSATSPKWEKNKFELDHDDKALKLHFEVMTRQGRSPLRIASVTVEWPDLQPGVHAVDDYVVKPEAPGVKDTAAIRVACTLTTGWKPKREPTRKALFVGICYKGTPHVLPQSDRDAEQMKVYLCDKWGFVDSPEHTKLLKDGAGSKPETKPTKSNIRAALSWLAHDAVAGDSLLFFYSGHGSQKPNLHDREKDGFDEALVPCDVDENGVLVDDEINELLVQPLPERVRLTCILDCCHSGSGLDLAYRWSPYMTEKGWKLDKGGYYSDADVICISGCADDQTSTSVPILGLGRPENLPQRDGMPSGLCAASLCVAMEVHEEQCKMNWMEMLNIMATVLKDMDFKQEVQLSSSQKFDLTRQFGFHDCIPNSNKFRGAVDGGDGGHPFYSARNLLQDEKFMSSDVMVSMQRAGLVQPLKQAQAELVVLDPAVSPKSSWCRLFERVRKSNDAIVRFSGGAQDEVVVRIFGAPELEEEIDIIYSSEKERLRQRQHRIFVSLLWSDPVAKPGLRGPSKRGAGAFFDSKVTQEFLKVNKLKVLLRSHEKRQEGFSVEHANSKGHMIAATIFSASNYPKGAGEPAGNKAAVVVLEPKEPGNLANSLVSWPAWRVGFQDGIMPSTMLSDELKAKFQEAQAALTLGPRARALAKLRELTYCVRPQLLGYWQALDTEGNGTISKEHWATAMRAVVISDDDFPWEWLEPYMLRTHGDQFNYAVFLSQYGNSLARKLANRFYGGSMMAILPGVKSKADIEKAWSTVDRNGDGRLSYQELRPLLRGAGGFGDDSSDKITVEDHIYSLLMVMDKDRTGFVDREEHGPPSSSHRFSFFGSSYPVASHRGCAVSTFMAARRLQEAFEAFDQSGDGILSDLEMRKLLKALGFREEDAGRLVQAADGNQDGKIQVHEFLAWIAKQEPLFAETVHDGAGSIDVTLTNTSDRTRQIFTLTFSDREHVACPEGNPVSLVLNPGETLTKTVLLVQGEPFTYSWRMACRSEFTSFQDDPEAFVDPEFPHDETSIGHCGDARRDLGHPERWVRGRMLGDPREAALFEKLGCNHFVPLWKRSELSSAVLDLLTKGLDCEKKSLNALLHKKSKHKLSGCGATLQKSINDKIESRLKQIENLEVLNQELAKRDFIASEVPADGNCAIWSLVSLQNDSPVVADQDVSFRKACEDLRANIAQKWADVSSDVLWQTVFKDLVAGWDTNETTSSVKKEVKTESKTPKKKRKPSCPDEIVDLITPPKKKDFKVTKVGQQASAFPAKPPLPAPVPRGPPTSEMQAEKQPAEETNSRRKLKRALEEELHEAQNSFTQKKSSKKQNIENANAVPEENPQQRRRRRLRTCKKKVKDDTEKQMNAVKIYLASKGVTWSSSQTYHARFPIHSSPRCKDFVLLQTCLLQGKEPSCLTCAAMLRHHEVDLQTLSEVLSKSIDPECSSPAVAKMVGLHLEDSPVKNNSPKPAPVPLEPPDAATQDIDMSDMSNWAIVPYTGQPADQPDESTVDGMSLNLDSTSSTVNEEGQDQQDRDPFEKVKAKRYLKLLPFNSHDRRIPIRCTLCRSANQPEGKVFEGHEAKYKIISHFVDQHCRGQGHLAAVGRMTGTGKWPGPADADAPIADANTDEKEATPMTACTGQSLTHGDDRSSLFREEFLHWARHTKLAKVFGKHTYKFDLGEGELVVYHESCERVCKRPASGLAVCTPCSDVKLAQSALKSAIRFCLKYWAAKILEARLLCSDAHIQVLLEDFRKTALYKTQKDKAEELVTMSERDLQAWVRRSWTKVRRCDCSEPQLLFLDSVVRPLLTISVDDCKKDTRQLANQYAMQLASGNLSELGQVTCRIMKDASSGRLASCPAALGIVLQCLEMVDRQERGVQSMKRPRAMTDSEAAMVQEAGVLLASNGCSQDLMRRFGFNKKNILRTHCRLENLLEANLPCPGLSLVFPDVLMQNLCIIDSTIARREGCHKKRMVLCFDSTYLLPMQQALHLHGEKALIGSPFHMGDMTNPDKTCFQKIVPGEKVKEQTKANRMLLNSS</sequence>
<dbReference type="InterPro" id="IPR050452">
    <property type="entry name" value="Metacaspase"/>
</dbReference>
<gene>
    <name evidence="5" type="ORF">SCF082_LOCUS42425</name>
</gene>
<name>A0ABP0QP32_9DINO</name>
<feature type="domain" description="EF-hand" evidence="4">
    <location>
        <begin position="931"/>
        <end position="966"/>
    </location>
</feature>
<keyword evidence="6" id="KW-1185">Reference proteome</keyword>
<feature type="domain" description="EF-hand" evidence="4">
    <location>
        <begin position="742"/>
        <end position="777"/>
    </location>
</feature>
<feature type="domain" description="EF-hand" evidence="4">
    <location>
        <begin position="832"/>
        <end position="867"/>
    </location>
</feature>
<dbReference type="EMBL" id="CAXAMM010039907">
    <property type="protein sequence ID" value="CAK9089923.1"/>
    <property type="molecule type" value="Genomic_DNA"/>
</dbReference>
<dbReference type="Pfam" id="PF13499">
    <property type="entry name" value="EF-hand_7"/>
    <property type="match status" value="2"/>
</dbReference>
<proteinExistence type="inferred from homology"/>
<feature type="compositionally biased region" description="Basic and acidic residues" evidence="3">
    <location>
        <begin position="1361"/>
        <end position="1386"/>
    </location>
</feature>
<dbReference type="Gene3D" id="1.10.238.10">
    <property type="entry name" value="EF-hand"/>
    <property type="match status" value="2"/>
</dbReference>
<feature type="region of interest" description="Disordered" evidence="3">
    <location>
        <begin position="1291"/>
        <end position="1430"/>
    </location>
</feature>
<comment type="caution">
    <text evidence="5">The sequence shown here is derived from an EMBL/GenBank/DDBJ whole genome shotgun (WGS) entry which is preliminary data.</text>
</comment>
<keyword evidence="2" id="KW-0106">Calcium</keyword>
<accession>A0ABP0QP32</accession>
<evidence type="ECO:0000259" key="4">
    <source>
        <dbReference type="PROSITE" id="PS50222"/>
    </source>
</evidence>
<feature type="compositionally biased region" description="Polar residues" evidence="3">
    <location>
        <begin position="1587"/>
        <end position="1597"/>
    </location>
</feature>
<dbReference type="SMART" id="SM00156">
    <property type="entry name" value="PP2Ac"/>
    <property type="match status" value="1"/>
</dbReference>
<dbReference type="InterPro" id="IPR011992">
    <property type="entry name" value="EF-hand-dom_pair"/>
</dbReference>
<feature type="region of interest" description="Disordered" evidence="3">
    <location>
        <begin position="1571"/>
        <end position="1609"/>
    </location>
</feature>
<dbReference type="InterPro" id="IPR006186">
    <property type="entry name" value="Ser/Thr-sp_prot-phosphatase"/>
</dbReference>
<dbReference type="SUPFAM" id="SSF56300">
    <property type="entry name" value="Metallo-dependent phosphatases"/>
    <property type="match status" value="1"/>
</dbReference>
<evidence type="ECO:0000313" key="6">
    <source>
        <dbReference type="Proteomes" id="UP001642464"/>
    </source>
</evidence>
<feature type="compositionally biased region" description="Basic residues" evidence="3">
    <location>
        <begin position="1415"/>
        <end position="1427"/>
    </location>
</feature>
<dbReference type="SUPFAM" id="SSF47473">
    <property type="entry name" value="EF-hand"/>
    <property type="match status" value="1"/>
</dbReference>